<evidence type="ECO:0000259" key="7">
    <source>
        <dbReference type="PROSITE" id="PS50850"/>
    </source>
</evidence>
<feature type="transmembrane region" description="Helical" evidence="6">
    <location>
        <begin position="12"/>
        <end position="31"/>
    </location>
</feature>
<organism evidence="8 9">
    <name type="scientific">Cylindrobasidium torrendii FP15055 ss-10</name>
    <dbReference type="NCBI Taxonomy" id="1314674"/>
    <lineage>
        <taxon>Eukaryota</taxon>
        <taxon>Fungi</taxon>
        <taxon>Dikarya</taxon>
        <taxon>Basidiomycota</taxon>
        <taxon>Agaricomycotina</taxon>
        <taxon>Agaricomycetes</taxon>
        <taxon>Agaricomycetidae</taxon>
        <taxon>Agaricales</taxon>
        <taxon>Marasmiineae</taxon>
        <taxon>Physalacriaceae</taxon>
        <taxon>Cylindrobasidium</taxon>
    </lineage>
</organism>
<dbReference type="InterPro" id="IPR001958">
    <property type="entry name" value="Tet-R_TetA/multi-R_MdtG-like"/>
</dbReference>
<dbReference type="PANTHER" id="PTHR23504:SF15">
    <property type="entry name" value="MAJOR FACILITATOR SUPERFAMILY (MFS) PROFILE DOMAIN-CONTAINING PROTEIN"/>
    <property type="match status" value="1"/>
</dbReference>
<name>A0A0D7BEW1_9AGAR</name>
<dbReference type="GO" id="GO:0016020">
    <property type="term" value="C:membrane"/>
    <property type="evidence" value="ECO:0007669"/>
    <property type="project" value="UniProtKB-SubCell"/>
</dbReference>
<dbReference type="EMBL" id="KN880497">
    <property type="protein sequence ID" value="KIY68710.1"/>
    <property type="molecule type" value="Genomic_DNA"/>
</dbReference>
<dbReference type="OrthoDB" id="419616at2759"/>
<dbReference type="AlphaFoldDB" id="A0A0D7BEW1"/>
<keyword evidence="9" id="KW-1185">Reference proteome</keyword>
<dbReference type="GO" id="GO:0022857">
    <property type="term" value="F:transmembrane transporter activity"/>
    <property type="evidence" value="ECO:0007669"/>
    <property type="project" value="InterPro"/>
</dbReference>
<keyword evidence="2" id="KW-0813">Transport</keyword>
<evidence type="ECO:0000313" key="9">
    <source>
        <dbReference type="Proteomes" id="UP000054007"/>
    </source>
</evidence>
<dbReference type="InterPro" id="IPR036259">
    <property type="entry name" value="MFS_trans_sf"/>
</dbReference>
<reference evidence="8 9" key="1">
    <citation type="journal article" date="2015" name="Fungal Genet. Biol.">
        <title>Evolution of novel wood decay mechanisms in Agaricales revealed by the genome sequences of Fistulina hepatica and Cylindrobasidium torrendii.</title>
        <authorList>
            <person name="Floudas D."/>
            <person name="Held B.W."/>
            <person name="Riley R."/>
            <person name="Nagy L.G."/>
            <person name="Koehler G."/>
            <person name="Ransdell A.S."/>
            <person name="Younus H."/>
            <person name="Chow J."/>
            <person name="Chiniquy J."/>
            <person name="Lipzen A."/>
            <person name="Tritt A."/>
            <person name="Sun H."/>
            <person name="Haridas S."/>
            <person name="LaButti K."/>
            <person name="Ohm R.A."/>
            <person name="Kues U."/>
            <person name="Blanchette R.A."/>
            <person name="Grigoriev I.V."/>
            <person name="Minto R.E."/>
            <person name="Hibbett D.S."/>
        </authorList>
    </citation>
    <scope>NUCLEOTIDE SEQUENCE [LARGE SCALE GENOMIC DNA]</scope>
    <source>
        <strain evidence="8 9">FP15055 ss-10</strain>
    </source>
</reference>
<dbReference type="InterPro" id="IPR020846">
    <property type="entry name" value="MFS_dom"/>
</dbReference>
<keyword evidence="5 6" id="KW-0472">Membrane</keyword>
<dbReference type="PROSITE" id="PS50850">
    <property type="entry name" value="MFS"/>
    <property type="match status" value="1"/>
</dbReference>
<evidence type="ECO:0000256" key="6">
    <source>
        <dbReference type="SAM" id="Phobius"/>
    </source>
</evidence>
<evidence type="ECO:0000313" key="8">
    <source>
        <dbReference type="EMBL" id="KIY68710.1"/>
    </source>
</evidence>
<evidence type="ECO:0000256" key="3">
    <source>
        <dbReference type="ARBA" id="ARBA00022692"/>
    </source>
</evidence>
<evidence type="ECO:0000256" key="2">
    <source>
        <dbReference type="ARBA" id="ARBA00022448"/>
    </source>
</evidence>
<keyword evidence="3 6" id="KW-0812">Transmembrane</keyword>
<proteinExistence type="predicted"/>
<feature type="transmembrane region" description="Helical" evidence="6">
    <location>
        <begin position="146"/>
        <end position="163"/>
    </location>
</feature>
<dbReference type="SUPFAM" id="SSF103473">
    <property type="entry name" value="MFS general substrate transporter"/>
    <property type="match status" value="1"/>
</dbReference>
<feature type="transmembrane region" description="Helical" evidence="6">
    <location>
        <begin position="183"/>
        <end position="205"/>
    </location>
</feature>
<comment type="subcellular location">
    <subcellularLocation>
        <location evidence="1">Membrane</location>
        <topology evidence="1">Multi-pass membrane protein</topology>
    </subcellularLocation>
</comment>
<evidence type="ECO:0000256" key="5">
    <source>
        <dbReference type="ARBA" id="ARBA00023136"/>
    </source>
</evidence>
<dbReference type="Proteomes" id="UP000054007">
    <property type="component" value="Unassembled WGS sequence"/>
</dbReference>
<gene>
    <name evidence="8" type="ORF">CYLTODRAFT_430786</name>
</gene>
<dbReference type="PANTHER" id="PTHR23504">
    <property type="entry name" value="MAJOR FACILITATOR SUPERFAMILY DOMAIN-CONTAINING PROTEIN 10"/>
    <property type="match status" value="1"/>
</dbReference>
<dbReference type="Gene3D" id="1.20.1250.20">
    <property type="entry name" value="MFS general substrate transporter like domains"/>
    <property type="match status" value="1"/>
</dbReference>
<feature type="transmembrane region" description="Helical" evidence="6">
    <location>
        <begin position="83"/>
        <end position="106"/>
    </location>
</feature>
<feature type="transmembrane region" description="Helical" evidence="6">
    <location>
        <begin position="252"/>
        <end position="272"/>
    </location>
</feature>
<feature type="domain" description="Major facilitator superfamily (MFS) profile" evidence="7">
    <location>
        <begin position="10"/>
        <end position="451"/>
    </location>
</feature>
<keyword evidence="4 6" id="KW-1133">Transmembrane helix</keyword>
<feature type="transmembrane region" description="Helical" evidence="6">
    <location>
        <begin position="425"/>
        <end position="445"/>
    </location>
</feature>
<feature type="transmembrane region" description="Helical" evidence="6">
    <location>
        <begin position="351"/>
        <end position="374"/>
    </location>
</feature>
<feature type="transmembrane region" description="Helical" evidence="6">
    <location>
        <begin position="293"/>
        <end position="313"/>
    </location>
</feature>
<dbReference type="InterPro" id="IPR011701">
    <property type="entry name" value="MFS"/>
</dbReference>
<accession>A0A0D7BEW1</accession>
<evidence type="ECO:0000256" key="1">
    <source>
        <dbReference type="ARBA" id="ARBA00004141"/>
    </source>
</evidence>
<dbReference type="Pfam" id="PF07690">
    <property type="entry name" value="MFS_1"/>
    <property type="match status" value="1"/>
</dbReference>
<dbReference type="CDD" id="cd17330">
    <property type="entry name" value="MFS_SLC46_TetA_like"/>
    <property type="match status" value="1"/>
</dbReference>
<evidence type="ECO:0000256" key="4">
    <source>
        <dbReference type="ARBA" id="ARBA00022989"/>
    </source>
</evidence>
<feature type="transmembrane region" description="Helical" evidence="6">
    <location>
        <begin position="51"/>
        <end position="71"/>
    </location>
</feature>
<sequence length="454" mass="49507">MERTPLPKVQLLMVYLLQLAEPITATVIYPFCPEAVRRTGITAGDETRTGYYAGIIESAFFLAECLTVYYWGRASDRYGRRPVLLLAPLGLAFAMVGFGLSTNFWFMVFFRCLQGIFNGNIGVAKTVIGEITDSTNIGDAFATMPLIWGLGSTAGPIIGGLLANPQEQWPIFDRLPFFHDHPYLLPCAVSGLFSFIIFIITVLFLNEKISNASTPLLYDETTAGYGTVEECTRPQTKPSQAPTLWEVANPRVRVVIGNYCVLAFVSASYEVLQPLMWSTSIPVGGLGLSPYEIGLIMFIWGSANAIVQVFVGSSLIRKIGAPNTFSVASASMLVSFIAFSTESYLARMAGYVNAYVGIAMGIQLFTMFACYSGYGSAHVLIVQTATSPATLGSTNGLAQMLSSGTRAFAPYLASSLFSVTLGHKLAGGFMVYFLYIFFMVILLWWTRSLKKIVA</sequence>
<protein>
    <submittedName>
        <fullName evidence="8">MFS general substrate transporter</fullName>
    </submittedName>
</protein>
<dbReference type="PRINTS" id="PR01035">
    <property type="entry name" value="TCRTETA"/>
</dbReference>